<dbReference type="PROSITE" id="PS51732">
    <property type="entry name" value="ASN_GLN_ASE_3"/>
    <property type="match status" value="1"/>
</dbReference>
<evidence type="ECO:0000256" key="1">
    <source>
        <dbReference type="ARBA" id="ARBA00010518"/>
    </source>
</evidence>
<evidence type="ECO:0000313" key="11">
    <source>
        <dbReference type="Proteomes" id="UP000693970"/>
    </source>
</evidence>
<dbReference type="Pfam" id="PF00710">
    <property type="entry name" value="Asparaginase"/>
    <property type="match status" value="1"/>
</dbReference>
<comment type="caution">
    <text evidence="10">The sequence shown here is derived from an EMBL/GenBank/DDBJ whole genome shotgun (WGS) entry which is preliminary data.</text>
</comment>
<name>A0A9K3M372_9STRA</name>
<dbReference type="FunFam" id="3.40.50.1170:FF:000001">
    <property type="entry name" value="L-asparaginase 2"/>
    <property type="match status" value="1"/>
</dbReference>
<dbReference type="InterPro" id="IPR041725">
    <property type="entry name" value="L-asparaginase_I"/>
</dbReference>
<feature type="domain" description="Asparaginase/glutaminase C-terminal" evidence="9">
    <location>
        <begin position="293"/>
        <end position="407"/>
    </location>
</feature>
<dbReference type="AlphaFoldDB" id="A0A9K3M372"/>
<keyword evidence="3" id="KW-0378">Hydrolase</keyword>
<feature type="active site" evidence="7">
    <location>
        <position position="175"/>
    </location>
</feature>
<dbReference type="InterPro" id="IPR006034">
    <property type="entry name" value="Asparaginase/glutaminase-like"/>
</dbReference>
<dbReference type="Gene3D" id="3.40.50.1170">
    <property type="entry name" value="L-asparaginase, N-terminal domain"/>
    <property type="match status" value="1"/>
</dbReference>
<dbReference type="Proteomes" id="UP000693970">
    <property type="component" value="Unassembled WGS sequence"/>
</dbReference>
<dbReference type="EC" id="3.5.1.1" evidence="2"/>
<feature type="binding site" evidence="6">
    <location>
        <position position="144"/>
    </location>
    <ligand>
        <name>substrate</name>
    </ligand>
</feature>
<feature type="domain" description="L-asparaginase N-terminal" evidence="8">
    <location>
        <begin position="87"/>
        <end position="275"/>
    </location>
</feature>
<evidence type="ECO:0000259" key="8">
    <source>
        <dbReference type="Pfam" id="PF00710"/>
    </source>
</evidence>
<sequence length="502" mass="55812">MKKIQRLFYGAKKDNNKATNDDLSDIGHTDELPIAAPSHVRVATSDRFLTSSRLMEDDSIHREASVNPSIFKTVDQYQIDRGHSLPKILLLFCGGTLIMKENPDDGSLIVNEKDDAIKMLLEMEPKLQKEVASLSVEFIDNIDSSNMNPQIWDRLGQVIFDNYKKYDGFVITHGTDTMAYTSSALSFVLQDIGRPVVITGAQIPGGRIETDARRNFVNAVRIATLDRAGIFLVFDGDIILGGRAHKISESKLDAFAPINWSLLGEIRIDIRFSDDAKPRHNRPLRYLPGFDHKIAVYTIFPGFSPTELRAIIERGSVRGIILASYGSGNISYRFMDVIKFATSNGIAVVITTQCLEGATLMHLYDVGRQALEAGAIQAYDMSTECTIAKLMWALHRSQTVGDVQSIMHTNYTGEINIEGHNGRRSEIHSLLVWSWNDALVLLVFCSDMAGPLELCFLAETNMGSAFAKTFFDPHPSSRAETRQKEGLLEFEEKAVSGLLNNG</sequence>
<dbReference type="InterPro" id="IPR027474">
    <property type="entry name" value="L-asparaginase_N"/>
</dbReference>
<dbReference type="NCBIfam" id="TIGR00519">
    <property type="entry name" value="asnASE_I"/>
    <property type="match status" value="1"/>
</dbReference>
<feature type="active site" description="O-isoaspartyl threonine intermediate" evidence="5">
    <location>
        <position position="96"/>
    </location>
</feature>
<evidence type="ECO:0000256" key="6">
    <source>
        <dbReference type="PIRSR" id="PIRSR001220-2"/>
    </source>
</evidence>
<evidence type="ECO:0000259" key="9">
    <source>
        <dbReference type="Pfam" id="PF17763"/>
    </source>
</evidence>
<dbReference type="InterPro" id="IPR037152">
    <property type="entry name" value="L-asparaginase_N_sf"/>
</dbReference>
<dbReference type="SMART" id="SM00870">
    <property type="entry name" value="Asparaginase"/>
    <property type="match status" value="1"/>
</dbReference>
<protein>
    <recommendedName>
        <fullName evidence="2">asparaginase</fullName>
        <ecNumber evidence="2">3.5.1.1</ecNumber>
    </recommendedName>
</protein>
<evidence type="ECO:0000256" key="5">
    <source>
        <dbReference type="PIRSR" id="PIRSR001220-1"/>
    </source>
</evidence>
<dbReference type="InterPro" id="IPR027473">
    <property type="entry name" value="L-asparaginase_C"/>
</dbReference>
<evidence type="ECO:0000256" key="4">
    <source>
        <dbReference type="ARBA" id="ARBA00049366"/>
    </source>
</evidence>
<evidence type="ECO:0000256" key="7">
    <source>
        <dbReference type="PROSITE-ProRule" id="PRU10100"/>
    </source>
</evidence>
<keyword evidence="11" id="KW-1185">Reference proteome</keyword>
<accession>A0A9K3M372</accession>
<dbReference type="GO" id="GO:0009066">
    <property type="term" value="P:aspartate family amino acid metabolic process"/>
    <property type="evidence" value="ECO:0007669"/>
    <property type="project" value="UniProtKB-ARBA"/>
</dbReference>
<dbReference type="GO" id="GO:0004067">
    <property type="term" value="F:asparaginase activity"/>
    <property type="evidence" value="ECO:0007669"/>
    <property type="project" value="UniProtKB-UniRule"/>
</dbReference>
<dbReference type="PANTHER" id="PTHR11707">
    <property type="entry name" value="L-ASPARAGINASE"/>
    <property type="match status" value="1"/>
</dbReference>
<dbReference type="SFLD" id="SFLDS00057">
    <property type="entry name" value="Glutaminase/Asparaginase"/>
    <property type="match status" value="1"/>
</dbReference>
<dbReference type="PIRSF" id="PIRSF001220">
    <property type="entry name" value="L-ASNase_gatD"/>
    <property type="match status" value="1"/>
</dbReference>
<dbReference type="Pfam" id="PF17763">
    <property type="entry name" value="Asparaginase_C"/>
    <property type="match status" value="1"/>
</dbReference>
<organism evidence="10 11">
    <name type="scientific">Nitzschia inconspicua</name>
    <dbReference type="NCBI Taxonomy" id="303405"/>
    <lineage>
        <taxon>Eukaryota</taxon>
        <taxon>Sar</taxon>
        <taxon>Stramenopiles</taxon>
        <taxon>Ochrophyta</taxon>
        <taxon>Bacillariophyta</taxon>
        <taxon>Bacillariophyceae</taxon>
        <taxon>Bacillariophycidae</taxon>
        <taxon>Bacillariales</taxon>
        <taxon>Bacillariaceae</taxon>
        <taxon>Nitzschia</taxon>
    </lineage>
</organism>
<dbReference type="Gene3D" id="3.40.50.40">
    <property type="match status" value="1"/>
</dbReference>
<gene>
    <name evidence="10" type="ORF">IV203_033836</name>
</gene>
<evidence type="ECO:0000313" key="10">
    <source>
        <dbReference type="EMBL" id="KAG7373112.1"/>
    </source>
</evidence>
<comment type="catalytic activity">
    <reaction evidence="4">
        <text>L-asparagine + H2O = L-aspartate + NH4(+)</text>
        <dbReference type="Rhea" id="RHEA:21016"/>
        <dbReference type="ChEBI" id="CHEBI:15377"/>
        <dbReference type="ChEBI" id="CHEBI:28938"/>
        <dbReference type="ChEBI" id="CHEBI:29991"/>
        <dbReference type="ChEBI" id="CHEBI:58048"/>
        <dbReference type="EC" id="3.5.1.1"/>
    </reaction>
</comment>
<proteinExistence type="inferred from homology"/>
<evidence type="ECO:0000256" key="3">
    <source>
        <dbReference type="ARBA" id="ARBA00022801"/>
    </source>
</evidence>
<dbReference type="PROSITE" id="PS00917">
    <property type="entry name" value="ASN_GLN_ASE_2"/>
    <property type="match status" value="1"/>
</dbReference>
<evidence type="ECO:0000256" key="2">
    <source>
        <dbReference type="ARBA" id="ARBA00012920"/>
    </source>
</evidence>
<feature type="binding site" evidence="6">
    <location>
        <begin position="175"/>
        <end position="176"/>
    </location>
    <ligand>
        <name>substrate</name>
    </ligand>
</feature>
<dbReference type="CDD" id="cd08963">
    <property type="entry name" value="L-asparaginase_I"/>
    <property type="match status" value="1"/>
</dbReference>
<reference evidence="10" key="1">
    <citation type="journal article" date="2021" name="Sci. Rep.">
        <title>Diploid genomic architecture of Nitzschia inconspicua, an elite biomass production diatom.</title>
        <authorList>
            <person name="Oliver A."/>
            <person name="Podell S."/>
            <person name="Pinowska A."/>
            <person name="Traller J.C."/>
            <person name="Smith S.R."/>
            <person name="McClure R."/>
            <person name="Beliaev A."/>
            <person name="Bohutskyi P."/>
            <person name="Hill E.A."/>
            <person name="Rabines A."/>
            <person name="Zheng H."/>
            <person name="Allen L.Z."/>
            <person name="Kuo A."/>
            <person name="Grigoriev I.V."/>
            <person name="Allen A.E."/>
            <person name="Hazlebeck D."/>
            <person name="Allen E.E."/>
        </authorList>
    </citation>
    <scope>NUCLEOTIDE SEQUENCE</scope>
    <source>
        <strain evidence="10">Hildebrandi</strain>
    </source>
</reference>
<dbReference type="InterPro" id="IPR027475">
    <property type="entry name" value="Asparaginase/glutaminase_AS2"/>
</dbReference>
<comment type="similarity">
    <text evidence="1">Belongs to the asparaginase 1 family.</text>
</comment>
<reference evidence="10" key="2">
    <citation type="submission" date="2021-04" db="EMBL/GenBank/DDBJ databases">
        <authorList>
            <person name="Podell S."/>
        </authorList>
    </citation>
    <scope>NUCLEOTIDE SEQUENCE</scope>
    <source>
        <strain evidence="10">Hildebrandi</strain>
    </source>
</reference>
<dbReference type="EMBL" id="JAGRRH010000002">
    <property type="protein sequence ID" value="KAG7373112.1"/>
    <property type="molecule type" value="Genomic_DNA"/>
</dbReference>
<dbReference type="PANTHER" id="PTHR11707:SF28">
    <property type="entry name" value="60 KDA LYSOPHOSPHOLIPASE"/>
    <property type="match status" value="1"/>
</dbReference>
<dbReference type="InterPro" id="IPR006033">
    <property type="entry name" value="AsnA_fam"/>
</dbReference>
<dbReference type="OrthoDB" id="542841at2759"/>
<dbReference type="InterPro" id="IPR040919">
    <property type="entry name" value="Asparaginase_C"/>
</dbReference>
<dbReference type="PIRSF" id="PIRSF500176">
    <property type="entry name" value="L_ASNase"/>
    <property type="match status" value="1"/>
</dbReference>